<reference evidence="1" key="2">
    <citation type="submission" date="2014-06" db="EMBL/GenBank/DDBJ databases">
        <authorList>
            <person name="Aslett M."/>
        </authorList>
    </citation>
    <scope>NUCLEOTIDE SEQUENCE</scope>
</reference>
<accession>A0A068WXZ4</accession>
<evidence type="ECO:0000313" key="3">
    <source>
        <dbReference type="WBParaSite" id="EgrG_001103500"/>
    </source>
</evidence>
<dbReference type="Proteomes" id="UP000492820">
    <property type="component" value="Unassembled WGS sequence"/>
</dbReference>
<evidence type="ECO:0000313" key="1">
    <source>
        <dbReference type="EMBL" id="CDS24738.1"/>
    </source>
</evidence>
<dbReference type="AlphaFoldDB" id="A0A068WXZ4"/>
<reference evidence="1 2" key="1">
    <citation type="journal article" date="2013" name="Nature">
        <title>The genomes of four tapeworm species reveal adaptations to parasitism.</title>
        <authorList>
            <person name="Tsai I.J."/>
            <person name="Zarowiecki M."/>
            <person name="Holroyd N."/>
            <person name="Garciarrubio A."/>
            <person name="Sanchez-Flores A."/>
            <person name="Brooks K.L."/>
            <person name="Tracey A."/>
            <person name="Bobes R.J."/>
            <person name="Fragoso G."/>
            <person name="Sciutto E."/>
            <person name="Aslett M."/>
            <person name="Beasley H."/>
            <person name="Bennett H.M."/>
            <person name="Cai J."/>
            <person name="Camicia F."/>
            <person name="Clark R."/>
            <person name="Cucher M."/>
            <person name="De Silva N."/>
            <person name="Day T.A."/>
            <person name="Deplazes P."/>
            <person name="Estrada K."/>
            <person name="Fernandez C."/>
            <person name="Holland P.W."/>
            <person name="Hou J."/>
            <person name="Hu S."/>
            <person name="Huckvale T."/>
            <person name="Hung S.S."/>
            <person name="Kamenetzky L."/>
            <person name="Keane J.A."/>
            <person name="Kiss F."/>
            <person name="Koziol U."/>
            <person name="Lambert O."/>
            <person name="Liu K."/>
            <person name="Luo X."/>
            <person name="Luo Y."/>
            <person name="Macchiaroli N."/>
            <person name="Nichol S."/>
            <person name="Paps J."/>
            <person name="Parkinson J."/>
            <person name="Pouchkina-Stantcheva N."/>
            <person name="Riddiford N."/>
            <person name="Rosenzvit M."/>
            <person name="Salinas G."/>
            <person name="Wasmuth J.D."/>
            <person name="Zamanian M."/>
            <person name="Zheng Y."/>
            <person name="Cai X."/>
            <person name="Soberon X."/>
            <person name="Olson P.D."/>
            <person name="Laclette J.P."/>
            <person name="Brehm K."/>
            <person name="Berriman M."/>
            <person name="Garciarrubio A."/>
            <person name="Bobes R.J."/>
            <person name="Fragoso G."/>
            <person name="Sanchez-Flores A."/>
            <person name="Estrada K."/>
            <person name="Cevallos M.A."/>
            <person name="Morett E."/>
            <person name="Gonzalez V."/>
            <person name="Portillo T."/>
            <person name="Ochoa-Leyva A."/>
            <person name="Jose M.V."/>
            <person name="Sciutto E."/>
            <person name="Landa A."/>
            <person name="Jimenez L."/>
            <person name="Valdes V."/>
            <person name="Carrero J.C."/>
            <person name="Larralde C."/>
            <person name="Morales-Montor J."/>
            <person name="Limon-Lason J."/>
            <person name="Soberon X."/>
            <person name="Laclette J.P."/>
        </authorList>
    </citation>
    <scope>NUCLEOTIDE SEQUENCE [LARGE SCALE GENOMIC DNA]</scope>
</reference>
<dbReference type="EMBL" id="LK028618">
    <property type="protein sequence ID" value="CDS24738.1"/>
    <property type="molecule type" value="Genomic_DNA"/>
</dbReference>
<evidence type="ECO:0000313" key="2">
    <source>
        <dbReference type="Proteomes" id="UP000492820"/>
    </source>
</evidence>
<organism evidence="1">
    <name type="scientific">Echinococcus granulosus</name>
    <name type="common">Hydatid tapeworm</name>
    <dbReference type="NCBI Taxonomy" id="6210"/>
    <lineage>
        <taxon>Eukaryota</taxon>
        <taxon>Metazoa</taxon>
        <taxon>Spiralia</taxon>
        <taxon>Lophotrochozoa</taxon>
        <taxon>Platyhelminthes</taxon>
        <taxon>Cestoda</taxon>
        <taxon>Eucestoda</taxon>
        <taxon>Cyclophyllidea</taxon>
        <taxon>Taeniidae</taxon>
        <taxon>Echinococcus</taxon>
        <taxon>Echinococcus granulosus group</taxon>
    </lineage>
</organism>
<gene>
    <name evidence="1" type="ORF">EgrG_001103500</name>
</gene>
<proteinExistence type="predicted"/>
<dbReference type="WBParaSite" id="EgrG_001103500">
    <property type="protein sequence ID" value="EgrG_001103500"/>
    <property type="gene ID" value="EgrG_001103500"/>
</dbReference>
<name>A0A068WXZ4_ECHGR</name>
<sequence>MSDWSTLRVDFGPRHEGVETIQLGGNIPTEDWNFTCSVYTSCKMEESTPPGHCRCHSPGNAQTWNEQEESEMRMNVATEKRKGDENYVAICETVNARIFGSRHRAALFIRNSFG</sequence>
<reference evidence="3" key="3">
    <citation type="submission" date="2020-10" db="UniProtKB">
        <authorList>
            <consortium name="WormBaseParasite"/>
        </authorList>
    </citation>
    <scope>IDENTIFICATION</scope>
</reference>
<protein>
    <submittedName>
        <fullName evidence="1 3">Expressed protein</fullName>
    </submittedName>
</protein>